<feature type="domain" description="NADP-dependent oxidoreductase" evidence="3">
    <location>
        <begin position="361"/>
        <end position="426"/>
    </location>
</feature>
<dbReference type="PRINTS" id="PR00069">
    <property type="entry name" value="ALDKETRDTASE"/>
</dbReference>
<dbReference type="PANTHER" id="PTHR43364">
    <property type="entry name" value="NADH-SPECIFIC METHYLGLYOXAL REDUCTASE-RELATED"/>
    <property type="match status" value="1"/>
</dbReference>
<dbReference type="InterPro" id="IPR020471">
    <property type="entry name" value="AKR"/>
</dbReference>
<evidence type="ECO:0000259" key="3">
    <source>
        <dbReference type="Pfam" id="PF00248"/>
    </source>
</evidence>
<dbReference type="InterPro" id="IPR023210">
    <property type="entry name" value="NADP_OxRdtase_dom"/>
</dbReference>
<gene>
    <name evidence="4" type="ORF">ElyMa_006756700</name>
</gene>
<name>A0AAV4IYU4_9GAST</name>
<evidence type="ECO:0000313" key="4">
    <source>
        <dbReference type="EMBL" id="GFS14848.1"/>
    </source>
</evidence>
<dbReference type="PANTHER" id="PTHR43364:SF4">
    <property type="entry name" value="NAD(P)-LINKED OXIDOREDUCTASE SUPERFAMILY PROTEIN"/>
    <property type="match status" value="1"/>
</dbReference>
<dbReference type="AlphaFoldDB" id="A0AAV4IYU4"/>
<dbReference type="InterPro" id="IPR050523">
    <property type="entry name" value="AKR_Detox_Biosynth"/>
</dbReference>
<dbReference type="InterPro" id="IPR036812">
    <property type="entry name" value="NAD(P)_OxRdtase_dom_sf"/>
</dbReference>
<evidence type="ECO:0000313" key="5">
    <source>
        <dbReference type="Proteomes" id="UP000762676"/>
    </source>
</evidence>
<comment type="caution">
    <text evidence="4">The sequence shown here is derived from an EMBL/GenBank/DDBJ whole genome shotgun (WGS) entry which is preliminary data.</text>
</comment>
<evidence type="ECO:0000256" key="1">
    <source>
        <dbReference type="ARBA" id="ARBA00023002"/>
    </source>
</evidence>
<proteinExistence type="inferred from homology"/>
<accession>A0AAV4IYU4</accession>
<dbReference type="Proteomes" id="UP000762676">
    <property type="component" value="Unassembled WGS sequence"/>
</dbReference>
<protein>
    <submittedName>
        <fullName evidence="4">Aldo/keto reductase</fullName>
    </submittedName>
</protein>
<dbReference type="EMBL" id="BMAT01013534">
    <property type="protein sequence ID" value="GFS14848.1"/>
    <property type="molecule type" value="Genomic_DNA"/>
</dbReference>
<keyword evidence="5" id="KW-1185">Reference proteome</keyword>
<organism evidence="4 5">
    <name type="scientific">Elysia marginata</name>
    <dbReference type="NCBI Taxonomy" id="1093978"/>
    <lineage>
        <taxon>Eukaryota</taxon>
        <taxon>Metazoa</taxon>
        <taxon>Spiralia</taxon>
        <taxon>Lophotrochozoa</taxon>
        <taxon>Mollusca</taxon>
        <taxon>Gastropoda</taxon>
        <taxon>Heterobranchia</taxon>
        <taxon>Euthyneura</taxon>
        <taxon>Panpulmonata</taxon>
        <taxon>Sacoglossa</taxon>
        <taxon>Placobranchoidea</taxon>
        <taxon>Plakobranchidae</taxon>
        <taxon>Elysia</taxon>
    </lineage>
</organism>
<dbReference type="GO" id="GO:0016491">
    <property type="term" value="F:oxidoreductase activity"/>
    <property type="evidence" value="ECO:0007669"/>
    <property type="project" value="UniProtKB-KW"/>
</dbReference>
<comment type="similarity">
    <text evidence="2">Belongs to the aldo/keto reductase family. Aldo/keto reductase 2 subfamily.</text>
</comment>
<sequence length="448" mass="49964">MILTSQKDLDLFRDIAENRDEWRTFIAEIRRGAAEAVRQTMERITLKGTDLKVSPICLGTWQFNDSAQTITSTWPPQTAEDSKAIVDKCLELGINFFDTAEAYDNSEKVLGKALEGRRQDVVVASKFGFRKGSETSPYSAQQIDEAITRSLINLQTNYLDILQIHYPRFVKDTNETIAELERQKSLGRIRYYGLSNYGPKNIKKFMEAGGKPVVNQIGYNLLWRSPEHAMIPDSRKYGINLLAYSPLQQGLLTGKFSQLSNVPEGRRRGKLFSKDSTPLAIHGQDGCEKEVDEALKKLSEICKSANIPMSTAALSWILQQDGIEVAIVGASSPQQIVENCKIVQLQNDVLRQMTEATEAVKQKALKKLSEICKSANIPMSTAALSWMLQQGDIQVVIVGASSPQQIVENCKIVQLQNDVLGQMTEATEAVKQKVGLSLDQWSPIDSFE</sequence>
<feature type="domain" description="NADP-dependent oxidoreductase" evidence="3">
    <location>
        <begin position="55"/>
        <end position="356"/>
    </location>
</feature>
<dbReference type="SUPFAM" id="SSF51430">
    <property type="entry name" value="NAD(P)-linked oxidoreductase"/>
    <property type="match status" value="2"/>
</dbReference>
<evidence type="ECO:0000256" key="2">
    <source>
        <dbReference type="ARBA" id="ARBA00038157"/>
    </source>
</evidence>
<dbReference type="Gene3D" id="3.20.20.100">
    <property type="entry name" value="NADP-dependent oxidoreductase domain"/>
    <property type="match status" value="2"/>
</dbReference>
<keyword evidence="1" id="KW-0560">Oxidoreductase</keyword>
<dbReference type="Pfam" id="PF00248">
    <property type="entry name" value="Aldo_ket_red"/>
    <property type="match status" value="2"/>
</dbReference>
<dbReference type="CDD" id="cd19085">
    <property type="entry name" value="AKR_AKR11B3"/>
    <property type="match status" value="1"/>
</dbReference>
<reference evidence="4 5" key="1">
    <citation type="journal article" date="2021" name="Elife">
        <title>Chloroplast acquisition without the gene transfer in kleptoplastic sea slugs, Plakobranchus ocellatus.</title>
        <authorList>
            <person name="Maeda T."/>
            <person name="Takahashi S."/>
            <person name="Yoshida T."/>
            <person name="Shimamura S."/>
            <person name="Takaki Y."/>
            <person name="Nagai Y."/>
            <person name="Toyoda A."/>
            <person name="Suzuki Y."/>
            <person name="Arimoto A."/>
            <person name="Ishii H."/>
            <person name="Satoh N."/>
            <person name="Nishiyama T."/>
            <person name="Hasebe M."/>
            <person name="Maruyama T."/>
            <person name="Minagawa J."/>
            <person name="Obokata J."/>
            <person name="Shigenobu S."/>
        </authorList>
    </citation>
    <scope>NUCLEOTIDE SEQUENCE [LARGE SCALE GENOMIC DNA]</scope>
</reference>